<evidence type="ECO:0000256" key="2">
    <source>
        <dbReference type="ARBA" id="ARBA00010581"/>
    </source>
</evidence>
<feature type="transmembrane region" description="Helical" evidence="7">
    <location>
        <begin position="28"/>
        <end position="49"/>
    </location>
</feature>
<evidence type="ECO:0000256" key="1">
    <source>
        <dbReference type="ARBA" id="ARBA00004141"/>
    </source>
</evidence>
<protein>
    <submittedName>
        <fullName evidence="9">Denitrification protein, putative</fullName>
    </submittedName>
</protein>
<feature type="transmembrane region" description="Helical" evidence="7">
    <location>
        <begin position="64"/>
        <end position="87"/>
    </location>
</feature>
<evidence type="ECO:0000256" key="6">
    <source>
        <dbReference type="RuleBase" id="RU003376"/>
    </source>
</evidence>
<dbReference type="Gene3D" id="1.20.120.80">
    <property type="entry name" value="Cytochrome c oxidase, subunit III, four-helix bundle"/>
    <property type="match status" value="1"/>
</dbReference>
<dbReference type="PANTHER" id="PTHR11403:SF6">
    <property type="entry name" value="NITRIC OXIDE REDUCTASE SUBUNIT E"/>
    <property type="match status" value="1"/>
</dbReference>
<name>A0A5C1EAF7_9RHOO</name>
<evidence type="ECO:0000256" key="3">
    <source>
        <dbReference type="ARBA" id="ARBA00022692"/>
    </source>
</evidence>
<comment type="subcellular location">
    <subcellularLocation>
        <location evidence="6">Cell membrane</location>
        <topology evidence="6">Multi-pass membrane protein</topology>
    </subcellularLocation>
    <subcellularLocation>
        <location evidence="1">Membrane</location>
        <topology evidence="1">Multi-pass membrane protein</topology>
    </subcellularLocation>
</comment>
<dbReference type="PANTHER" id="PTHR11403">
    <property type="entry name" value="CYTOCHROME C OXIDASE SUBUNIT III"/>
    <property type="match status" value="1"/>
</dbReference>
<evidence type="ECO:0000256" key="7">
    <source>
        <dbReference type="SAM" id="Phobius"/>
    </source>
</evidence>
<dbReference type="InterPro" id="IPR024791">
    <property type="entry name" value="Cyt_c/ubiquinol_Oxase_su3"/>
</dbReference>
<sequence length="202" mass="22343">MNATLTLPHPPSPPTAPPVARIPGNKGIWVGIFCELTEFALMFLVYFIARAHHPEAFSAGATRLSLAAGTANTVFMLSSSYAIARALAAIRRDQQRACLRWLGAALVLGLGYPVVKFFEVQWNIAQGIDGSAGIFFTTYYYLTFNHLVHVSWGILGLLWVMARTRMGAYSAADYQGLEALGCYWHATDLIWLAIFPLFYVLH</sequence>
<dbReference type="GO" id="GO:0004129">
    <property type="term" value="F:cytochrome-c oxidase activity"/>
    <property type="evidence" value="ECO:0007669"/>
    <property type="project" value="InterPro"/>
</dbReference>
<organism evidence="9 10">
    <name type="scientific">Oryzomicrobium terrae</name>
    <dbReference type="NCBI Taxonomy" id="1735038"/>
    <lineage>
        <taxon>Bacteria</taxon>
        <taxon>Pseudomonadati</taxon>
        <taxon>Pseudomonadota</taxon>
        <taxon>Betaproteobacteria</taxon>
        <taxon>Rhodocyclales</taxon>
        <taxon>Rhodocyclaceae</taxon>
        <taxon>Oryzomicrobium</taxon>
    </lineage>
</organism>
<evidence type="ECO:0000256" key="4">
    <source>
        <dbReference type="ARBA" id="ARBA00022989"/>
    </source>
</evidence>
<keyword evidence="10" id="KW-1185">Reference proteome</keyword>
<keyword evidence="5 7" id="KW-0472">Membrane</keyword>
<dbReference type="RefSeq" id="WP_149425768.1">
    <property type="nucleotide sequence ID" value="NZ_CP022579.1"/>
</dbReference>
<dbReference type="Proteomes" id="UP000323671">
    <property type="component" value="Chromosome"/>
</dbReference>
<dbReference type="Pfam" id="PF00510">
    <property type="entry name" value="COX3"/>
    <property type="match status" value="1"/>
</dbReference>
<proteinExistence type="inferred from homology"/>
<keyword evidence="3 6" id="KW-0812">Transmembrane</keyword>
<dbReference type="KEGG" id="otr:OTERR_21480"/>
<dbReference type="GO" id="GO:0005886">
    <property type="term" value="C:plasma membrane"/>
    <property type="evidence" value="ECO:0007669"/>
    <property type="project" value="UniProtKB-SubCell"/>
</dbReference>
<keyword evidence="4 7" id="KW-1133">Transmembrane helix</keyword>
<feature type="domain" description="Heme-copper oxidase subunit III family profile" evidence="8">
    <location>
        <begin position="27"/>
        <end position="202"/>
    </location>
</feature>
<feature type="transmembrane region" description="Helical" evidence="7">
    <location>
        <begin position="99"/>
        <end position="118"/>
    </location>
</feature>
<feature type="transmembrane region" description="Helical" evidence="7">
    <location>
        <begin position="182"/>
        <end position="201"/>
    </location>
</feature>
<dbReference type="SUPFAM" id="SSF81452">
    <property type="entry name" value="Cytochrome c oxidase subunit III-like"/>
    <property type="match status" value="1"/>
</dbReference>
<dbReference type="CDD" id="cd02862">
    <property type="entry name" value="NorE_like"/>
    <property type="match status" value="1"/>
</dbReference>
<evidence type="ECO:0000313" key="10">
    <source>
        <dbReference type="Proteomes" id="UP000323671"/>
    </source>
</evidence>
<evidence type="ECO:0000259" key="8">
    <source>
        <dbReference type="PROSITE" id="PS50253"/>
    </source>
</evidence>
<reference evidence="9 10" key="1">
    <citation type="submission" date="2017-07" db="EMBL/GenBank/DDBJ databases">
        <title>Complete genome sequence of Oryzomicrobium terrae TPP412.</title>
        <authorList>
            <person name="Chiu L.-W."/>
            <person name="Lo K.-J."/>
            <person name="Tsai Y.-M."/>
            <person name="Lin S.-S."/>
            <person name="Kuo C.-H."/>
            <person name="Liu C.-T."/>
        </authorList>
    </citation>
    <scope>NUCLEOTIDE SEQUENCE [LARGE SCALE GENOMIC DNA]</scope>
    <source>
        <strain evidence="9 10">TPP412</strain>
    </source>
</reference>
<dbReference type="InterPro" id="IPR013833">
    <property type="entry name" value="Cyt_c_oxidase_su3_a-hlx"/>
</dbReference>
<dbReference type="EMBL" id="CP022579">
    <property type="protein sequence ID" value="QEL65624.1"/>
    <property type="molecule type" value="Genomic_DNA"/>
</dbReference>
<comment type="similarity">
    <text evidence="2 6">Belongs to the cytochrome c oxidase subunit 3 family.</text>
</comment>
<dbReference type="PROSITE" id="PS50253">
    <property type="entry name" value="COX3"/>
    <property type="match status" value="1"/>
</dbReference>
<evidence type="ECO:0000313" key="9">
    <source>
        <dbReference type="EMBL" id="QEL65624.1"/>
    </source>
</evidence>
<dbReference type="InterPro" id="IPR000298">
    <property type="entry name" value="Cyt_c_oxidase-like_su3"/>
</dbReference>
<feature type="transmembrane region" description="Helical" evidence="7">
    <location>
        <begin position="138"/>
        <end position="161"/>
    </location>
</feature>
<dbReference type="AlphaFoldDB" id="A0A5C1EAF7"/>
<gene>
    <name evidence="9" type="primary">norF</name>
    <name evidence="9" type="ORF">OTERR_21480</name>
</gene>
<evidence type="ECO:0000256" key="5">
    <source>
        <dbReference type="ARBA" id="ARBA00023136"/>
    </source>
</evidence>
<dbReference type="InterPro" id="IPR035973">
    <property type="entry name" value="Cyt_c_oxidase_su3-like_sf"/>
</dbReference>
<accession>A0A5C1EAF7</accession>
<dbReference type="GO" id="GO:0019646">
    <property type="term" value="P:aerobic electron transport chain"/>
    <property type="evidence" value="ECO:0007669"/>
    <property type="project" value="InterPro"/>
</dbReference>